<dbReference type="EMBL" id="JARKNE010000002">
    <property type="protein sequence ID" value="KAK5841876.1"/>
    <property type="molecule type" value="Genomic_DNA"/>
</dbReference>
<evidence type="ECO:0000313" key="1">
    <source>
        <dbReference type="EMBL" id="KAK5841876.1"/>
    </source>
</evidence>
<keyword evidence="2" id="KW-1185">Reference proteome</keyword>
<dbReference type="Proteomes" id="UP001358586">
    <property type="component" value="Chromosome 2"/>
</dbReference>
<gene>
    <name evidence="1" type="ORF">PVK06_004200</name>
</gene>
<name>A0ABR0QRB4_GOSAR</name>
<comment type="caution">
    <text evidence="1">The sequence shown here is derived from an EMBL/GenBank/DDBJ whole genome shotgun (WGS) entry which is preliminary data.</text>
</comment>
<evidence type="ECO:0000313" key="2">
    <source>
        <dbReference type="Proteomes" id="UP001358586"/>
    </source>
</evidence>
<reference evidence="1 2" key="1">
    <citation type="submission" date="2023-03" db="EMBL/GenBank/DDBJ databases">
        <title>WGS of Gossypium arboreum.</title>
        <authorList>
            <person name="Yu D."/>
        </authorList>
    </citation>
    <scope>NUCLEOTIDE SEQUENCE [LARGE SCALE GENOMIC DNA]</scope>
    <source>
        <tissue evidence="1">Leaf</tissue>
    </source>
</reference>
<sequence length="95" mass="10703">MDGLVVTGSVVIGAWGGIICEQLLGKVLDKVFGSRIEMKWLKDEDKFGYLNNTSSALQREQNTRAFILRRNNNPSYVGLVEELETTVRLMIRSRG</sequence>
<protein>
    <submittedName>
        <fullName evidence="1">Uncharacterized protein</fullName>
    </submittedName>
</protein>
<organism evidence="1 2">
    <name type="scientific">Gossypium arboreum</name>
    <name type="common">Tree cotton</name>
    <name type="synonym">Gossypium nanking</name>
    <dbReference type="NCBI Taxonomy" id="29729"/>
    <lineage>
        <taxon>Eukaryota</taxon>
        <taxon>Viridiplantae</taxon>
        <taxon>Streptophyta</taxon>
        <taxon>Embryophyta</taxon>
        <taxon>Tracheophyta</taxon>
        <taxon>Spermatophyta</taxon>
        <taxon>Magnoliopsida</taxon>
        <taxon>eudicotyledons</taxon>
        <taxon>Gunneridae</taxon>
        <taxon>Pentapetalae</taxon>
        <taxon>rosids</taxon>
        <taxon>malvids</taxon>
        <taxon>Malvales</taxon>
        <taxon>Malvaceae</taxon>
        <taxon>Malvoideae</taxon>
        <taxon>Gossypium</taxon>
    </lineage>
</organism>
<proteinExistence type="predicted"/>
<accession>A0ABR0QRB4</accession>